<evidence type="ECO:0008006" key="3">
    <source>
        <dbReference type="Google" id="ProtNLM"/>
    </source>
</evidence>
<evidence type="ECO:0000313" key="1">
    <source>
        <dbReference type="EMBL" id="QUX21006.1"/>
    </source>
</evidence>
<dbReference type="RefSeq" id="WP_220562202.1">
    <property type="nucleotide sequence ID" value="NZ_CP074133.1"/>
</dbReference>
<dbReference type="Gene3D" id="1.25.10.10">
    <property type="entry name" value="Leucine-rich Repeat Variant"/>
    <property type="match status" value="1"/>
</dbReference>
<dbReference type="InterPro" id="IPR011989">
    <property type="entry name" value="ARM-like"/>
</dbReference>
<evidence type="ECO:0000313" key="2">
    <source>
        <dbReference type="Proteomes" id="UP000676079"/>
    </source>
</evidence>
<accession>A0ABX8BJ97</accession>
<proteinExistence type="predicted"/>
<sequence>MSPTEPAQASAHELLSTVEPLSCAARMRALADFARRHAGTPELSAVVRDLEADGPGTGFAPHARRAFASHLALVSRDLNAVARHLASPHPDLRRAALRAVRTLPVPDEAVLPVLRDAPTGLRRALYRTLFHARRTVLADRLLPVVRRDHGAPEAAVLLPACSARAVADHLPGLAHAVRSWSRLARRHPDTLVAYLRALVGEPDRRALSALDPVRPAAVAELADQDARRWPNLYPHAARLRSGGDEHSYPSRYPMTPYGDRSVRSLLRLMRQWPDQARVVLSAMEPAVRTPYLERFLARRDHLSHAAVLAHLDLAPADLAEREARTVLEQIRRTQRWRLRYGDPYQDLDALAFLPYAEVADELDRAAASGDAGRRARGLAALVAAAGRTGDPGTVAGVLLTRAERARAERDPVRRVLLRSVAGLPAPLLGEALPALERLLADTVQSRDTSADTRRALRDIATRLLRHPDTGADAASWALDVYVRLIERFGVDGLDPWGRPRANPPWWAGRRKGGAAELEPHLDQVLPAGLETDLYRRAAPVLDAARGRGDHAPTVQAAYELGGRVRNLPELGAHLRSAALEAEDPAVAERAATLYLSGPDAADRAWDLVETAPDTVWLPRVRHLLVRTRPTADVLAALAASPSWIPDADRRAASRWPVRLTAALADRLTAVAADPAFGTDDRERALLSLGDLPRTAHRLRPFLDGDDIVLREAALSALGRSGDRTLGLILRGADGPQSRAAGPALSRQASATPPAELGPALAGALAGPAKVTVRKTAARLLGHHRPPGAVGHLVRALDTEGLHRDVRAAVVGALVHCLDDPAALPALARHAPSFTETELQLAFLAPGPRSCPPEHRKAVASLVDALPDPDARHWRLNGWAARWTPWAPAADTDALVDALCDMDRPFERSHARIAALWRRGIALDRGDEVVRRLLALVPRGAPPVAVPRGEDTPHRRLVALLVVLAGRPATRPPHGVLEALESREEYRVEAGRLIVRWIRELVRADGGASVEELAGLMLRYLRAGGLSVRGEGDGVNVFEGMLRDGRTGTEVPDGIAAEVCARLLDAAEREEPRARDRVGRAVLGMVGRVVRERGWADPWPALLTRVAELGDPALRAAAWRLAAD</sequence>
<protein>
    <recommendedName>
        <fullName evidence="3">HEAT repeat domain-containing protein</fullName>
    </recommendedName>
</protein>
<organism evidence="1 2">
    <name type="scientific">Nocardiopsis changdeensis</name>
    <dbReference type="NCBI Taxonomy" id="2831969"/>
    <lineage>
        <taxon>Bacteria</taxon>
        <taxon>Bacillati</taxon>
        <taxon>Actinomycetota</taxon>
        <taxon>Actinomycetes</taxon>
        <taxon>Streptosporangiales</taxon>
        <taxon>Nocardiopsidaceae</taxon>
        <taxon>Nocardiopsis</taxon>
    </lineage>
</organism>
<dbReference type="EMBL" id="CP074133">
    <property type="protein sequence ID" value="QUX21006.1"/>
    <property type="molecule type" value="Genomic_DNA"/>
</dbReference>
<dbReference type="InterPro" id="IPR016024">
    <property type="entry name" value="ARM-type_fold"/>
</dbReference>
<dbReference type="SMART" id="SM00567">
    <property type="entry name" value="EZ_HEAT"/>
    <property type="match status" value="4"/>
</dbReference>
<dbReference type="InterPro" id="IPR004155">
    <property type="entry name" value="PBS_lyase_HEAT"/>
</dbReference>
<keyword evidence="2" id="KW-1185">Reference proteome</keyword>
<name>A0ABX8BJ97_9ACTN</name>
<dbReference type="Proteomes" id="UP000676079">
    <property type="component" value="Chromosome"/>
</dbReference>
<gene>
    <name evidence="1" type="ORF">KGD84_21465</name>
</gene>
<reference evidence="1 2" key="1">
    <citation type="submission" date="2021-05" db="EMBL/GenBank/DDBJ databases">
        <title>Direct Submission.</title>
        <authorList>
            <person name="Li K."/>
            <person name="Gao J."/>
        </authorList>
    </citation>
    <scope>NUCLEOTIDE SEQUENCE [LARGE SCALE GENOMIC DNA]</scope>
    <source>
        <strain evidence="1 2">Mg02</strain>
    </source>
</reference>
<dbReference type="SUPFAM" id="SSF48371">
    <property type="entry name" value="ARM repeat"/>
    <property type="match status" value="2"/>
</dbReference>